<comment type="caution">
    <text evidence="1">The sequence shown here is derived from an EMBL/GenBank/DDBJ whole genome shotgun (WGS) entry which is preliminary data.</text>
</comment>
<evidence type="ECO:0000313" key="2">
    <source>
        <dbReference type="Proteomes" id="UP000561681"/>
    </source>
</evidence>
<protein>
    <submittedName>
        <fullName evidence="1">Uncharacterized protein</fullName>
    </submittedName>
</protein>
<organism evidence="1 2">
    <name type="scientific">Flavobacterium nitrogenifigens</name>
    <dbReference type="NCBI Taxonomy" id="1617283"/>
    <lineage>
        <taxon>Bacteria</taxon>
        <taxon>Pseudomonadati</taxon>
        <taxon>Bacteroidota</taxon>
        <taxon>Flavobacteriia</taxon>
        <taxon>Flavobacteriales</taxon>
        <taxon>Flavobacteriaceae</taxon>
        <taxon>Flavobacterium</taxon>
    </lineage>
</organism>
<dbReference type="AlphaFoldDB" id="A0A7W7J1A7"/>
<dbReference type="RefSeq" id="WP_184167463.1">
    <property type="nucleotide sequence ID" value="NZ_JACHLD010000009.1"/>
</dbReference>
<dbReference type="EMBL" id="JACHLD010000009">
    <property type="protein sequence ID" value="MBB4804383.1"/>
    <property type="molecule type" value="Genomic_DNA"/>
</dbReference>
<sequence length="147" mass="17114">MELAIKIVQEYAYSKIENIDNFVNAELNNDFWENITLGLLLFENAPKLLYKQILQSKLNSEIKDKIISEIPDIFIFLITQLAEDHIKGIKSEAIDILINSKGNLFSDEISFFRTLDRAVEIVEHERIRSELPTMFEKLQRKILGDDI</sequence>
<gene>
    <name evidence="1" type="ORF">HNP37_004470</name>
</gene>
<reference evidence="1 2" key="1">
    <citation type="submission" date="2020-08" db="EMBL/GenBank/DDBJ databases">
        <title>Functional genomics of gut bacteria from endangered species of beetles.</title>
        <authorList>
            <person name="Carlos-Shanley C."/>
        </authorList>
    </citation>
    <scope>NUCLEOTIDE SEQUENCE [LARGE SCALE GENOMIC DNA]</scope>
    <source>
        <strain evidence="1 2">S00142</strain>
    </source>
</reference>
<accession>A0A7W7J1A7</accession>
<keyword evidence="2" id="KW-1185">Reference proteome</keyword>
<proteinExistence type="predicted"/>
<evidence type="ECO:0000313" key="1">
    <source>
        <dbReference type="EMBL" id="MBB4804383.1"/>
    </source>
</evidence>
<name>A0A7W7J1A7_9FLAO</name>
<dbReference type="Proteomes" id="UP000561681">
    <property type="component" value="Unassembled WGS sequence"/>
</dbReference>